<feature type="compositionally biased region" description="Basic and acidic residues" evidence="3">
    <location>
        <begin position="481"/>
        <end position="490"/>
    </location>
</feature>
<proteinExistence type="predicted"/>
<dbReference type="InterPro" id="IPR050052">
    <property type="entry name" value="ATP-dep_Clp_protease_ClpX"/>
</dbReference>
<dbReference type="InterPro" id="IPR027417">
    <property type="entry name" value="P-loop_NTPase"/>
</dbReference>
<feature type="domain" description="Clp ATPase C-terminal" evidence="5">
    <location>
        <begin position="357"/>
        <end position="451"/>
    </location>
</feature>
<dbReference type="NCBIfam" id="NF003745">
    <property type="entry name" value="PRK05342.1"/>
    <property type="match status" value="1"/>
</dbReference>
<keyword evidence="2 6" id="KW-0067">ATP-binding</keyword>
<dbReference type="GO" id="GO:0042026">
    <property type="term" value="P:protein refolding"/>
    <property type="evidence" value="ECO:0007669"/>
    <property type="project" value="EnsemblFungi"/>
</dbReference>
<dbReference type="NCBIfam" id="TIGR00382">
    <property type="entry name" value="clpX"/>
    <property type="match status" value="1"/>
</dbReference>
<keyword evidence="7" id="KW-1185">Reference proteome</keyword>
<dbReference type="InterPro" id="IPR003593">
    <property type="entry name" value="AAA+_ATPase"/>
</dbReference>
<dbReference type="OMA" id="LDTMFDL"/>
<dbReference type="VEuPathDB" id="FungiDB:SPPG_07533"/>
<evidence type="ECO:0000256" key="3">
    <source>
        <dbReference type="SAM" id="MobiDB-lite"/>
    </source>
</evidence>
<feature type="region of interest" description="Disordered" evidence="3">
    <location>
        <begin position="481"/>
        <end position="516"/>
    </location>
</feature>
<dbReference type="Pfam" id="PF07724">
    <property type="entry name" value="AAA_2"/>
    <property type="match status" value="1"/>
</dbReference>
<keyword evidence="6" id="KW-0378">Hydrolase</keyword>
<organism evidence="6 7">
    <name type="scientific">Spizellomyces punctatus (strain DAOM BR117)</name>
    <dbReference type="NCBI Taxonomy" id="645134"/>
    <lineage>
        <taxon>Eukaryota</taxon>
        <taxon>Fungi</taxon>
        <taxon>Fungi incertae sedis</taxon>
        <taxon>Chytridiomycota</taxon>
        <taxon>Chytridiomycota incertae sedis</taxon>
        <taxon>Chytridiomycetes</taxon>
        <taxon>Spizellomycetales</taxon>
        <taxon>Spizellomycetaceae</taxon>
        <taxon>Spizellomyces</taxon>
    </lineage>
</organism>
<dbReference type="Gene3D" id="1.10.8.60">
    <property type="match status" value="1"/>
</dbReference>
<dbReference type="GO" id="GO:0005524">
    <property type="term" value="F:ATP binding"/>
    <property type="evidence" value="ECO:0007669"/>
    <property type="project" value="UniProtKB-KW"/>
</dbReference>
<evidence type="ECO:0000256" key="2">
    <source>
        <dbReference type="ARBA" id="ARBA00022840"/>
    </source>
</evidence>
<dbReference type="GO" id="GO:0140662">
    <property type="term" value="F:ATP-dependent protein folding chaperone"/>
    <property type="evidence" value="ECO:0007669"/>
    <property type="project" value="InterPro"/>
</dbReference>
<dbReference type="GO" id="GO:0005759">
    <property type="term" value="C:mitochondrial matrix"/>
    <property type="evidence" value="ECO:0007669"/>
    <property type="project" value="EnsemblFungi"/>
</dbReference>
<dbReference type="Pfam" id="PF10431">
    <property type="entry name" value="ClpB_D2-small"/>
    <property type="match status" value="1"/>
</dbReference>
<dbReference type="GeneID" id="27690742"/>
<dbReference type="GO" id="GO:0016887">
    <property type="term" value="F:ATP hydrolysis activity"/>
    <property type="evidence" value="ECO:0007669"/>
    <property type="project" value="EnsemblFungi"/>
</dbReference>
<dbReference type="Gene3D" id="3.40.50.300">
    <property type="entry name" value="P-loop containing nucleotide triphosphate hydrolases"/>
    <property type="match status" value="1"/>
</dbReference>
<dbReference type="RefSeq" id="XP_016605182.1">
    <property type="nucleotide sequence ID" value="XM_016755699.1"/>
</dbReference>
<protein>
    <submittedName>
        <fullName evidence="6">ATP-dependent Clp protease, ATP-binding subunit ClpX</fullName>
    </submittedName>
</protein>
<sequence length="516" mass="56718">MQELPLSGRSGRLEARIRPARPVTAEVDPLLQAHAPRSSYSIRSQLSGAQAQMLVEEDTEQGHASGESAIPTPMEIRRYLDDYVIGQDKLKRTLAVAIYNHHARVRTNMVQPQSEDPREEARFNPNPKQIKRMISDPDERVLIDKSNVLLIGPTGSGKTLIARTIAKVLDVPFSMNDATPFTQSGYVGEDVEVCIYRLLQNADFDVARAQRGIVFIDEIDKIARRTDSANPNQRDVSGEGVQQGLLRMLEGTVVNVTVKPGASSAKRNTAQGGEVYSIDTSNILFVCSGAFVGLDKIVQDRVGAKGSIGFGAHVGKEESSPVVLNALQYAEPEDLIKYGFIPEFVGRLPVMASANPLGAEELVRILVEPKNALTRQFQGIFRCSNMELLFHSKALHKIAEIAVTKKTGARGLRRIMENILQHALYEYPGTNIRYVVVDEAAIDNQEPRGYEEHERDHAYQAAGIAQDSAVRQYTRKTKKILERDAAKDRAGGLPSLHGTGGVKDAAKDPEGFDSTI</sequence>
<evidence type="ECO:0000313" key="7">
    <source>
        <dbReference type="Proteomes" id="UP000053201"/>
    </source>
</evidence>
<dbReference type="InParanoid" id="A0A0L0H7E8"/>
<dbReference type="STRING" id="645134.A0A0L0H7E8"/>
<dbReference type="SMART" id="SM00382">
    <property type="entry name" value="AAA"/>
    <property type="match status" value="1"/>
</dbReference>
<evidence type="ECO:0000313" key="6">
    <source>
        <dbReference type="EMBL" id="KNC97142.1"/>
    </source>
</evidence>
<dbReference type="PANTHER" id="PTHR48102:SF7">
    <property type="entry name" value="ATP-DEPENDENT CLP PROTEASE ATP-BINDING SUBUNIT CLPX-LIKE, MITOCHONDRIAL"/>
    <property type="match status" value="1"/>
</dbReference>
<dbReference type="CDD" id="cd19497">
    <property type="entry name" value="RecA-like_ClpX"/>
    <property type="match status" value="1"/>
</dbReference>
<accession>A0A0L0H7E8</accession>
<evidence type="ECO:0000259" key="5">
    <source>
        <dbReference type="SMART" id="SM01086"/>
    </source>
</evidence>
<dbReference type="InterPro" id="IPR004487">
    <property type="entry name" value="Clp_protease_ATP-bd_su_ClpX"/>
</dbReference>
<dbReference type="Proteomes" id="UP000053201">
    <property type="component" value="Unassembled WGS sequence"/>
</dbReference>
<dbReference type="InterPro" id="IPR003959">
    <property type="entry name" value="ATPase_AAA_core"/>
</dbReference>
<dbReference type="SMART" id="SM01086">
    <property type="entry name" value="ClpB_D2-small"/>
    <property type="match status" value="1"/>
</dbReference>
<dbReference type="AlphaFoldDB" id="A0A0L0H7E8"/>
<dbReference type="OrthoDB" id="1721884at2759"/>
<dbReference type="eggNOG" id="KOG0745">
    <property type="taxonomic scope" value="Eukaryota"/>
</dbReference>
<feature type="domain" description="AAA+ ATPase" evidence="4">
    <location>
        <begin position="144"/>
        <end position="373"/>
    </location>
</feature>
<evidence type="ECO:0000259" key="4">
    <source>
        <dbReference type="SMART" id="SM00382"/>
    </source>
</evidence>
<keyword evidence="6" id="KW-0645">Protease</keyword>
<dbReference type="EMBL" id="KQ257465">
    <property type="protein sequence ID" value="KNC97142.1"/>
    <property type="molecule type" value="Genomic_DNA"/>
</dbReference>
<dbReference type="GO" id="GO:0051082">
    <property type="term" value="F:unfolded protein binding"/>
    <property type="evidence" value="ECO:0007669"/>
    <property type="project" value="InterPro"/>
</dbReference>
<dbReference type="GO" id="GO:0030150">
    <property type="term" value="P:protein import into mitochondrial matrix"/>
    <property type="evidence" value="ECO:0007669"/>
    <property type="project" value="EnsemblFungi"/>
</dbReference>
<gene>
    <name evidence="6" type="ORF">SPPG_07533</name>
</gene>
<dbReference type="PANTHER" id="PTHR48102">
    <property type="entry name" value="ATP-DEPENDENT CLP PROTEASE ATP-BINDING SUBUNIT CLPX-LIKE, MITOCHONDRIAL-RELATED"/>
    <property type="match status" value="1"/>
</dbReference>
<reference evidence="6 7" key="1">
    <citation type="submission" date="2009-08" db="EMBL/GenBank/DDBJ databases">
        <title>The Genome Sequence of Spizellomyces punctatus strain DAOM BR117.</title>
        <authorList>
            <consortium name="The Broad Institute Genome Sequencing Platform"/>
            <person name="Russ C."/>
            <person name="Cuomo C."/>
            <person name="Shea T."/>
            <person name="Young S.K."/>
            <person name="Zeng Q."/>
            <person name="Koehrsen M."/>
            <person name="Haas B."/>
            <person name="Borodovsky M."/>
            <person name="Guigo R."/>
            <person name="Alvarado L."/>
            <person name="Berlin A."/>
            <person name="Bochicchio J."/>
            <person name="Borenstein D."/>
            <person name="Chapman S."/>
            <person name="Chen Z."/>
            <person name="Engels R."/>
            <person name="Freedman E."/>
            <person name="Gellesch M."/>
            <person name="Goldberg J."/>
            <person name="Griggs A."/>
            <person name="Gujja S."/>
            <person name="Heiman D."/>
            <person name="Hepburn T."/>
            <person name="Howarth C."/>
            <person name="Jen D."/>
            <person name="Larson L."/>
            <person name="Lewis B."/>
            <person name="Mehta T."/>
            <person name="Park D."/>
            <person name="Pearson M."/>
            <person name="Roberts A."/>
            <person name="Saif S."/>
            <person name="Shenoy N."/>
            <person name="Sisk P."/>
            <person name="Stolte C."/>
            <person name="Sykes S."/>
            <person name="Thomson T."/>
            <person name="Walk T."/>
            <person name="White J."/>
            <person name="Yandava C."/>
            <person name="Burger G."/>
            <person name="Gray M.W."/>
            <person name="Holland P.W.H."/>
            <person name="King N."/>
            <person name="Lang F.B.F."/>
            <person name="Roger A.J."/>
            <person name="Ruiz-Trillo I."/>
            <person name="Lander E."/>
            <person name="Nusbaum C."/>
        </authorList>
    </citation>
    <scope>NUCLEOTIDE SEQUENCE [LARGE SCALE GENOMIC DNA]</scope>
    <source>
        <strain evidence="6 7">DAOM BR117</strain>
    </source>
</reference>
<dbReference type="FunFam" id="1.10.8.60:FF:000002">
    <property type="entry name" value="ATP-dependent Clp protease ATP-binding subunit ClpX"/>
    <property type="match status" value="1"/>
</dbReference>
<dbReference type="GO" id="GO:0051603">
    <property type="term" value="P:proteolysis involved in protein catabolic process"/>
    <property type="evidence" value="ECO:0007669"/>
    <property type="project" value="TreeGrafter"/>
</dbReference>
<evidence type="ECO:0000256" key="1">
    <source>
        <dbReference type="ARBA" id="ARBA00022741"/>
    </source>
</evidence>
<dbReference type="GO" id="GO:0008233">
    <property type="term" value="F:peptidase activity"/>
    <property type="evidence" value="ECO:0007669"/>
    <property type="project" value="UniProtKB-KW"/>
</dbReference>
<keyword evidence="1" id="KW-0547">Nucleotide-binding</keyword>
<name>A0A0L0H7E8_SPIPD</name>
<dbReference type="SUPFAM" id="SSF52540">
    <property type="entry name" value="P-loop containing nucleoside triphosphate hydrolases"/>
    <property type="match status" value="1"/>
</dbReference>
<dbReference type="InterPro" id="IPR019489">
    <property type="entry name" value="Clp_ATPase_C"/>
</dbReference>